<keyword evidence="4" id="KW-1185">Reference proteome</keyword>
<feature type="domain" description="DUF6708" evidence="2">
    <location>
        <begin position="93"/>
        <end position="274"/>
    </location>
</feature>
<dbReference type="EMBL" id="CP075566">
    <property type="protein sequence ID" value="QVW26827.1"/>
    <property type="molecule type" value="Genomic_DNA"/>
</dbReference>
<protein>
    <recommendedName>
        <fullName evidence="2">DUF6708 domain-containing protein</fullName>
    </recommendedName>
</protein>
<sequence>MDLDGSFIEINESYLDIGSSNFNKAFQTQAMIGLVMAFIITCVVIGPLIIGLTAFGDPYGRSFSDNFLEFFFPGLEFAMWGALGFSAMGIYVILSSTFNKTRSRPIRFHRQRREVCFFPNGSDEQVIQPWEEMVSWLSVSTGVTGVGVMSNYTFGMAFDDQKRNKVHFVNQQVMTPTHALSKWEAIRIYMEKGPKFCPGKAPYEGRHTFDQQRETISQEYREGDRSALGVGWWYFSHLITLWRFPYWVAEWDHRYSMKSLPKSIAEWSKSLPPEQWAKPSQALKEQSAKIEKAFAQGQDFMTYFKANLNENKTDNR</sequence>
<organism evidence="3 4">
    <name type="scientific">Pseudomonas hormoni</name>
    <dbReference type="NCBI Taxonomy" id="3093767"/>
    <lineage>
        <taxon>Bacteria</taxon>
        <taxon>Pseudomonadati</taxon>
        <taxon>Pseudomonadota</taxon>
        <taxon>Gammaproteobacteria</taxon>
        <taxon>Pseudomonadales</taxon>
        <taxon>Pseudomonadaceae</taxon>
        <taxon>Pseudomonas</taxon>
    </lineage>
</organism>
<feature type="transmembrane region" description="Helical" evidence="1">
    <location>
        <begin position="70"/>
        <end position="94"/>
    </location>
</feature>
<evidence type="ECO:0000256" key="1">
    <source>
        <dbReference type="SAM" id="Phobius"/>
    </source>
</evidence>
<dbReference type="Pfam" id="PF20455">
    <property type="entry name" value="DUF6708"/>
    <property type="match status" value="1"/>
</dbReference>
<feature type="transmembrane region" description="Helical" evidence="1">
    <location>
        <begin position="30"/>
        <end position="50"/>
    </location>
</feature>
<keyword evidence="1" id="KW-0812">Transmembrane</keyword>
<evidence type="ECO:0000313" key="3">
    <source>
        <dbReference type="EMBL" id="QVW26827.1"/>
    </source>
</evidence>
<evidence type="ECO:0000259" key="2">
    <source>
        <dbReference type="Pfam" id="PF20455"/>
    </source>
</evidence>
<evidence type="ECO:0000313" key="4">
    <source>
        <dbReference type="Proteomes" id="UP000681155"/>
    </source>
</evidence>
<name>A0ABX8F7G8_9PSED</name>
<dbReference type="InterPro" id="IPR046554">
    <property type="entry name" value="DUF6708"/>
</dbReference>
<accession>A0ABX8F7G8</accession>
<reference evidence="3 4" key="1">
    <citation type="submission" date="2021-05" db="EMBL/GenBank/DDBJ databases">
        <title>Complete genome of the cytokinin-producing biocontrol strain Pseudomonas fluorescens G20-18.</title>
        <authorList>
            <person name="Nielsen T.K."/>
            <person name="Mekureyaw M.F."/>
            <person name="Hansen L.H."/>
            <person name="Nicolaisen M.H."/>
            <person name="Roitsch T.G."/>
            <person name="Hennessy R.C."/>
        </authorList>
    </citation>
    <scope>NUCLEOTIDE SEQUENCE [LARGE SCALE GENOMIC DNA]</scope>
    <source>
        <strain evidence="3 4">G20-18</strain>
    </source>
</reference>
<keyword evidence="1" id="KW-0472">Membrane</keyword>
<proteinExistence type="predicted"/>
<dbReference type="Proteomes" id="UP000681155">
    <property type="component" value="Chromosome"/>
</dbReference>
<gene>
    <name evidence="3" type="ORF">KJF94_07800</name>
</gene>
<keyword evidence="1" id="KW-1133">Transmembrane helix</keyword>